<evidence type="ECO:0000313" key="5">
    <source>
        <dbReference type="EMBL" id="TCL71555.1"/>
    </source>
</evidence>
<comment type="caution">
    <text evidence="5">The sequence shown here is derived from an EMBL/GenBank/DDBJ whole genome shotgun (WGS) entry which is preliminary data.</text>
</comment>
<feature type="domain" description="HTH deoR-type" evidence="4">
    <location>
        <begin position="8"/>
        <end position="63"/>
    </location>
</feature>
<dbReference type="InterPro" id="IPR050313">
    <property type="entry name" value="Carb_Metab_HTH_regulators"/>
</dbReference>
<dbReference type="SMART" id="SM00420">
    <property type="entry name" value="HTH_DEOR"/>
    <property type="match status" value="1"/>
</dbReference>
<dbReference type="Gene3D" id="3.40.50.1360">
    <property type="match status" value="1"/>
</dbReference>
<dbReference type="InterPro" id="IPR001034">
    <property type="entry name" value="DeoR_HTH"/>
</dbReference>
<evidence type="ECO:0000256" key="1">
    <source>
        <dbReference type="ARBA" id="ARBA00023015"/>
    </source>
</evidence>
<sequence>MKKTKDSRKKRHEQIRNLLISHNLLSVAEFCRILDCSEATIRNDLRYLEEQGFIQRTFGGAIATANTTYNTDVMLRTSVSTKEKEAIADYVIHHILVSGQIITLDAGSTNVILAQKIIESPLELTVITNSFAAASILSKSEKINLYLVGGYYNPLTYAFLDEMAPKILESIRSDIFFLAPNGLSKEAGITISDPKEVFIKQTMIRHARQCIALADHSKIGKLGLKVICGFEALRMLVTDDKADVQEIAKLEESGVRVIAAPSVS</sequence>
<dbReference type="AlphaFoldDB" id="A0A4R1RXS1"/>
<dbReference type="RefSeq" id="WP_132013704.1">
    <property type="nucleotide sequence ID" value="NZ_SLUN01000007.1"/>
</dbReference>
<proteinExistence type="predicted"/>
<reference evidence="5 6" key="1">
    <citation type="submission" date="2019-03" db="EMBL/GenBank/DDBJ databases">
        <title>Genomic Encyclopedia of Type Strains, Phase IV (KMG-IV): sequencing the most valuable type-strain genomes for metagenomic binning, comparative biology and taxonomic classification.</title>
        <authorList>
            <person name="Goeker M."/>
        </authorList>
    </citation>
    <scope>NUCLEOTIDE SEQUENCE [LARGE SCALE GENOMIC DNA]</scope>
    <source>
        <strain evidence="5 6">LX-B</strain>
    </source>
</reference>
<dbReference type="PANTHER" id="PTHR30363:SF44">
    <property type="entry name" value="AGA OPERON TRANSCRIPTIONAL REPRESSOR-RELATED"/>
    <property type="match status" value="1"/>
</dbReference>
<dbReference type="OrthoDB" id="9797223at2"/>
<keyword evidence="6" id="KW-1185">Reference proteome</keyword>
<dbReference type="SUPFAM" id="SSF46785">
    <property type="entry name" value="Winged helix' DNA-binding domain"/>
    <property type="match status" value="1"/>
</dbReference>
<keyword evidence="2" id="KW-0238">DNA-binding</keyword>
<dbReference type="SMART" id="SM01134">
    <property type="entry name" value="DeoRC"/>
    <property type="match status" value="1"/>
</dbReference>
<dbReference type="EMBL" id="SLUN01000007">
    <property type="protein sequence ID" value="TCL71555.1"/>
    <property type="molecule type" value="Genomic_DNA"/>
</dbReference>
<organism evidence="5 6">
    <name type="scientific">Hydrogenispora ethanolica</name>
    <dbReference type="NCBI Taxonomy" id="1082276"/>
    <lineage>
        <taxon>Bacteria</taxon>
        <taxon>Bacillati</taxon>
        <taxon>Bacillota</taxon>
        <taxon>Hydrogenispora</taxon>
    </lineage>
</organism>
<protein>
    <submittedName>
        <fullName evidence="5">DeoR family transcriptional regulator</fullName>
    </submittedName>
</protein>
<dbReference type="GO" id="GO:0003677">
    <property type="term" value="F:DNA binding"/>
    <property type="evidence" value="ECO:0007669"/>
    <property type="project" value="UniProtKB-KW"/>
</dbReference>
<dbReference type="PANTHER" id="PTHR30363">
    <property type="entry name" value="HTH-TYPE TRANSCRIPTIONAL REGULATOR SRLR-RELATED"/>
    <property type="match status" value="1"/>
</dbReference>
<dbReference type="InterPro" id="IPR036390">
    <property type="entry name" value="WH_DNA-bd_sf"/>
</dbReference>
<dbReference type="Proteomes" id="UP000295008">
    <property type="component" value="Unassembled WGS sequence"/>
</dbReference>
<dbReference type="InterPro" id="IPR018356">
    <property type="entry name" value="Tscrpt_reg_HTH_DeoR_CS"/>
</dbReference>
<dbReference type="InterPro" id="IPR037171">
    <property type="entry name" value="NagB/RpiA_transferase-like"/>
</dbReference>
<dbReference type="InterPro" id="IPR014036">
    <property type="entry name" value="DeoR-like_C"/>
</dbReference>
<evidence type="ECO:0000313" key="6">
    <source>
        <dbReference type="Proteomes" id="UP000295008"/>
    </source>
</evidence>
<dbReference type="Gene3D" id="1.10.10.10">
    <property type="entry name" value="Winged helix-like DNA-binding domain superfamily/Winged helix DNA-binding domain"/>
    <property type="match status" value="1"/>
</dbReference>
<evidence type="ECO:0000259" key="4">
    <source>
        <dbReference type="PROSITE" id="PS51000"/>
    </source>
</evidence>
<gene>
    <name evidence="5" type="ORF">EDC14_100717</name>
</gene>
<dbReference type="PROSITE" id="PS00894">
    <property type="entry name" value="HTH_DEOR_1"/>
    <property type="match status" value="1"/>
</dbReference>
<dbReference type="PROSITE" id="PS51000">
    <property type="entry name" value="HTH_DEOR_2"/>
    <property type="match status" value="1"/>
</dbReference>
<dbReference type="GO" id="GO:0003700">
    <property type="term" value="F:DNA-binding transcription factor activity"/>
    <property type="evidence" value="ECO:0007669"/>
    <property type="project" value="InterPro"/>
</dbReference>
<keyword evidence="1" id="KW-0805">Transcription regulation</keyword>
<evidence type="ECO:0000256" key="3">
    <source>
        <dbReference type="ARBA" id="ARBA00023163"/>
    </source>
</evidence>
<keyword evidence="3" id="KW-0804">Transcription</keyword>
<accession>A0A4R1RXS1</accession>
<dbReference type="SUPFAM" id="SSF100950">
    <property type="entry name" value="NagB/RpiA/CoA transferase-like"/>
    <property type="match status" value="1"/>
</dbReference>
<dbReference type="Pfam" id="PF00455">
    <property type="entry name" value="DeoRC"/>
    <property type="match status" value="1"/>
</dbReference>
<name>A0A4R1RXS1_HYDET</name>
<dbReference type="Pfam" id="PF08220">
    <property type="entry name" value="HTH_DeoR"/>
    <property type="match status" value="1"/>
</dbReference>
<dbReference type="InterPro" id="IPR036388">
    <property type="entry name" value="WH-like_DNA-bd_sf"/>
</dbReference>
<evidence type="ECO:0000256" key="2">
    <source>
        <dbReference type="ARBA" id="ARBA00023125"/>
    </source>
</evidence>